<dbReference type="AlphaFoldDB" id="A0AAD6Y1G2"/>
<accession>A0AAD6Y1G2</accession>
<name>A0AAD6Y1G2_9AGAR</name>
<sequence length="528" mass="55752">MVLERYQASAIMNCHTVICQCCRRSPRTPVGLFALPFISPRFRCYAGQGAGRQPVIVPLLLAWRWSRIVDPTRFAAMVLRRIAARDGDCGLVSVSNAKSVTAGPYSAVINILPAGEKAFPSWASSMASATPEPTSFDLAAASAFVLGPSPTPTPDQPAKTSSVSTPISTTTSTTSQQAQLSAHRQAKCYMPSRCCPLTLACRNSFPAGAVAGIVVGICLMVSVAVFIYLRLRRHRRRQPEAAGDISPISPYTADPSTPGAWDAEAKFGAARRTTPPEPHSSTTSFPDAPSVQSNASPASEAPLVPIRRRDPHHESRTVQQKTDLVEEWLSSTSLAHPGPAGRNVRALSTVSAWNAGADAAPADPDPDVVLQLRAMTARVRELEAQVESPPQVYAWPGTPPPGYSGAGRASTRAFRAICKYALSALPGATFGDGGVHGAMTRDRFITELISAPGAAGRGPTLAQLLKLSDAECVVIAANKKDIGKELGAEKLVVSRARLQARAQAEPGCGQPEPDGGPGLGFIRARARA</sequence>
<evidence type="ECO:0000313" key="3">
    <source>
        <dbReference type="EMBL" id="KAJ7196654.1"/>
    </source>
</evidence>
<comment type="caution">
    <text evidence="3">The sequence shown here is derived from an EMBL/GenBank/DDBJ whole genome shotgun (WGS) entry which is preliminary data.</text>
</comment>
<dbReference type="EMBL" id="JARJCW010000082">
    <property type="protein sequence ID" value="KAJ7196654.1"/>
    <property type="molecule type" value="Genomic_DNA"/>
</dbReference>
<feature type="compositionally biased region" description="Basic and acidic residues" evidence="1">
    <location>
        <begin position="307"/>
        <end position="316"/>
    </location>
</feature>
<evidence type="ECO:0000256" key="1">
    <source>
        <dbReference type="SAM" id="MobiDB-lite"/>
    </source>
</evidence>
<keyword evidence="4" id="KW-1185">Reference proteome</keyword>
<feature type="transmembrane region" description="Helical" evidence="2">
    <location>
        <begin position="205"/>
        <end position="229"/>
    </location>
</feature>
<gene>
    <name evidence="3" type="ORF">GGX14DRAFT_403117</name>
</gene>
<keyword evidence="2" id="KW-1133">Transmembrane helix</keyword>
<evidence type="ECO:0000256" key="2">
    <source>
        <dbReference type="SAM" id="Phobius"/>
    </source>
</evidence>
<dbReference type="Proteomes" id="UP001219525">
    <property type="component" value="Unassembled WGS sequence"/>
</dbReference>
<keyword evidence="2" id="KW-0812">Transmembrane</keyword>
<organism evidence="3 4">
    <name type="scientific">Mycena pura</name>
    <dbReference type="NCBI Taxonomy" id="153505"/>
    <lineage>
        <taxon>Eukaryota</taxon>
        <taxon>Fungi</taxon>
        <taxon>Dikarya</taxon>
        <taxon>Basidiomycota</taxon>
        <taxon>Agaricomycotina</taxon>
        <taxon>Agaricomycetes</taxon>
        <taxon>Agaricomycetidae</taxon>
        <taxon>Agaricales</taxon>
        <taxon>Marasmiineae</taxon>
        <taxon>Mycenaceae</taxon>
        <taxon>Mycena</taxon>
    </lineage>
</organism>
<protein>
    <submittedName>
        <fullName evidence="3">Uncharacterized protein</fullName>
    </submittedName>
</protein>
<feature type="compositionally biased region" description="Low complexity" evidence="1">
    <location>
        <begin position="160"/>
        <end position="175"/>
    </location>
</feature>
<reference evidence="3" key="1">
    <citation type="submission" date="2023-03" db="EMBL/GenBank/DDBJ databases">
        <title>Massive genome expansion in bonnet fungi (Mycena s.s.) driven by repeated elements and novel gene families across ecological guilds.</title>
        <authorList>
            <consortium name="Lawrence Berkeley National Laboratory"/>
            <person name="Harder C.B."/>
            <person name="Miyauchi S."/>
            <person name="Viragh M."/>
            <person name="Kuo A."/>
            <person name="Thoen E."/>
            <person name="Andreopoulos B."/>
            <person name="Lu D."/>
            <person name="Skrede I."/>
            <person name="Drula E."/>
            <person name="Henrissat B."/>
            <person name="Morin E."/>
            <person name="Kohler A."/>
            <person name="Barry K."/>
            <person name="LaButti K."/>
            <person name="Morin E."/>
            <person name="Salamov A."/>
            <person name="Lipzen A."/>
            <person name="Mereny Z."/>
            <person name="Hegedus B."/>
            <person name="Baldrian P."/>
            <person name="Stursova M."/>
            <person name="Weitz H."/>
            <person name="Taylor A."/>
            <person name="Grigoriev I.V."/>
            <person name="Nagy L.G."/>
            <person name="Martin F."/>
            <person name="Kauserud H."/>
        </authorList>
    </citation>
    <scope>NUCLEOTIDE SEQUENCE</scope>
    <source>
        <strain evidence="3">9144</strain>
    </source>
</reference>
<proteinExistence type="predicted"/>
<feature type="region of interest" description="Disordered" evidence="1">
    <location>
        <begin position="149"/>
        <end position="176"/>
    </location>
</feature>
<evidence type="ECO:0000313" key="4">
    <source>
        <dbReference type="Proteomes" id="UP001219525"/>
    </source>
</evidence>
<feature type="region of interest" description="Disordered" evidence="1">
    <location>
        <begin position="237"/>
        <end position="322"/>
    </location>
</feature>
<keyword evidence="2" id="KW-0472">Membrane</keyword>